<comment type="caution">
    <text evidence="4">The sequence shown here is derived from an EMBL/GenBank/DDBJ whole genome shotgun (WGS) entry which is preliminary data.</text>
</comment>
<feature type="domain" description="Protein kinase" evidence="3">
    <location>
        <begin position="1"/>
        <end position="109"/>
    </location>
</feature>
<keyword evidence="5" id="KW-1185">Reference proteome</keyword>
<dbReference type="EMBL" id="RXIC02000023">
    <property type="protein sequence ID" value="KAB1214405.1"/>
    <property type="molecule type" value="Genomic_DNA"/>
</dbReference>
<gene>
    <name evidence="4" type="ORF">CJ030_MR5G003215</name>
</gene>
<dbReference type="InterPro" id="IPR051824">
    <property type="entry name" value="LRR_Rcpt-Like_S/T_Kinase"/>
</dbReference>
<dbReference type="Gene3D" id="1.10.510.10">
    <property type="entry name" value="Transferase(Phosphotransferase) domain 1"/>
    <property type="match status" value="1"/>
</dbReference>
<feature type="compositionally biased region" description="Polar residues" evidence="2">
    <location>
        <begin position="140"/>
        <end position="150"/>
    </location>
</feature>
<dbReference type="InterPro" id="IPR011009">
    <property type="entry name" value="Kinase-like_dom_sf"/>
</dbReference>
<dbReference type="GO" id="GO:0016020">
    <property type="term" value="C:membrane"/>
    <property type="evidence" value="ECO:0007669"/>
    <property type="project" value="UniProtKB-SubCell"/>
</dbReference>
<comment type="subcellular location">
    <subcellularLocation>
        <location evidence="1">Membrane</location>
        <topology evidence="1">Single-pass type I membrane protein</topology>
    </subcellularLocation>
</comment>
<evidence type="ECO:0000256" key="2">
    <source>
        <dbReference type="SAM" id="MobiDB-lite"/>
    </source>
</evidence>
<reference evidence="4 5" key="1">
    <citation type="journal article" date="2019" name="Plant Biotechnol. J.">
        <title>The red bayberry genome and genetic basis of sex determination.</title>
        <authorList>
            <person name="Jia H.M."/>
            <person name="Jia H.J."/>
            <person name="Cai Q.L."/>
            <person name="Wang Y."/>
            <person name="Zhao H.B."/>
            <person name="Yang W.F."/>
            <person name="Wang G.Y."/>
            <person name="Li Y.H."/>
            <person name="Zhan D.L."/>
            <person name="Shen Y.T."/>
            <person name="Niu Q.F."/>
            <person name="Chang L."/>
            <person name="Qiu J."/>
            <person name="Zhao L."/>
            <person name="Xie H.B."/>
            <person name="Fu W.Y."/>
            <person name="Jin J."/>
            <person name="Li X.W."/>
            <person name="Jiao Y."/>
            <person name="Zhou C.C."/>
            <person name="Tu T."/>
            <person name="Chai C.Y."/>
            <person name="Gao J.L."/>
            <person name="Fan L.J."/>
            <person name="van de Weg E."/>
            <person name="Wang J.Y."/>
            <person name="Gao Z.S."/>
        </authorList>
    </citation>
    <scope>NUCLEOTIDE SEQUENCE [LARGE SCALE GENOMIC DNA]</scope>
    <source>
        <tissue evidence="4">Leaves</tissue>
    </source>
</reference>
<feature type="region of interest" description="Disordered" evidence="2">
    <location>
        <begin position="131"/>
        <end position="150"/>
    </location>
</feature>
<organism evidence="4 5">
    <name type="scientific">Morella rubra</name>
    <name type="common">Chinese bayberry</name>
    <dbReference type="NCBI Taxonomy" id="262757"/>
    <lineage>
        <taxon>Eukaryota</taxon>
        <taxon>Viridiplantae</taxon>
        <taxon>Streptophyta</taxon>
        <taxon>Embryophyta</taxon>
        <taxon>Tracheophyta</taxon>
        <taxon>Spermatophyta</taxon>
        <taxon>Magnoliopsida</taxon>
        <taxon>eudicotyledons</taxon>
        <taxon>Gunneridae</taxon>
        <taxon>Pentapetalae</taxon>
        <taxon>rosids</taxon>
        <taxon>fabids</taxon>
        <taxon>Fagales</taxon>
        <taxon>Myricaceae</taxon>
        <taxon>Morella</taxon>
    </lineage>
</organism>
<evidence type="ECO:0000256" key="1">
    <source>
        <dbReference type="ARBA" id="ARBA00004479"/>
    </source>
</evidence>
<dbReference type="AlphaFoldDB" id="A0A6A1VP08"/>
<dbReference type="InterPro" id="IPR001245">
    <property type="entry name" value="Ser-Thr/Tyr_kinase_cat_dom"/>
</dbReference>
<dbReference type="InterPro" id="IPR000719">
    <property type="entry name" value="Prot_kinase_dom"/>
</dbReference>
<dbReference type="GO" id="GO:0004672">
    <property type="term" value="F:protein kinase activity"/>
    <property type="evidence" value="ECO:0007669"/>
    <property type="project" value="InterPro"/>
</dbReference>
<evidence type="ECO:0000313" key="4">
    <source>
        <dbReference type="EMBL" id="KAB1214405.1"/>
    </source>
</evidence>
<dbReference type="PANTHER" id="PTHR48006">
    <property type="entry name" value="LEUCINE-RICH REPEAT-CONTAINING PROTEIN DDB_G0281931-RELATED"/>
    <property type="match status" value="1"/>
</dbReference>
<dbReference type="Proteomes" id="UP000516437">
    <property type="component" value="Chromosome 5"/>
</dbReference>
<dbReference type="GO" id="GO:0005524">
    <property type="term" value="F:ATP binding"/>
    <property type="evidence" value="ECO:0007669"/>
    <property type="project" value="InterPro"/>
</dbReference>
<evidence type="ECO:0000259" key="3">
    <source>
        <dbReference type="PROSITE" id="PS50011"/>
    </source>
</evidence>
<evidence type="ECO:0000313" key="5">
    <source>
        <dbReference type="Proteomes" id="UP000516437"/>
    </source>
</evidence>
<dbReference type="PROSITE" id="PS50011">
    <property type="entry name" value="PROTEIN_KINASE_DOM"/>
    <property type="match status" value="1"/>
</dbReference>
<protein>
    <recommendedName>
        <fullName evidence="3">Protein kinase domain-containing protein</fullName>
    </recommendedName>
</protein>
<accession>A0A6A1VP08</accession>
<proteinExistence type="predicted"/>
<name>A0A6A1VP08_9ROSI</name>
<sequence>MAPEYAMWGYLTDKADIYSFGVVALEILSGSNISYRPREDCLHLLDWLILEQDAPVCLQSSRLGSSYKKDEAMVMIKVAFLCTNVSPAARPTLSLVVSVLEGSTMVPELVPDSSVSTDGITAKAMREHFQQNKEQDMGDRQTQSTLTDCHCPASTNSTSDLYPINLDSDYFEQRA</sequence>
<dbReference type="OrthoDB" id="1938112at2759"/>
<dbReference type="Pfam" id="PF07714">
    <property type="entry name" value="PK_Tyr_Ser-Thr"/>
    <property type="match status" value="1"/>
</dbReference>
<dbReference type="SUPFAM" id="SSF56112">
    <property type="entry name" value="Protein kinase-like (PK-like)"/>
    <property type="match status" value="1"/>
</dbReference>
<dbReference type="PANTHER" id="PTHR48006:SF81">
    <property type="entry name" value="PROTEIN KINASE DOMAIN-CONTAINING PROTEIN"/>
    <property type="match status" value="1"/>
</dbReference>